<dbReference type="AlphaFoldDB" id="A0A9P9JNC1"/>
<protein>
    <submittedName>
        <fullName evidence="4">Uncharacterized protein</fullName>
    </submittedName>
</protein>
<evidence type="ECO:0000313" key="4">
    <source>
        <dbReference type="EMBL" id="KAH7231477.1"/>
    </source>
</evidence>
<accession>A0A9P9JNC1</accession>
<dbReference type="Proteomes" id="UP000736672">
    <property type="component" value="Unassembled WGS sequence"/>
</dbReference>
<evidence type="ECO:0000256" key="1">
    <source>
        <dbReference type="SAM" id="MobiDB-lite"/>
    </source>
</evidence>
<proteinExistence type="predicted"/>
<keyword evidence="2" id="KW-0472">Membrane</keyword>
<feature type="chain" id="PRO_5040296570" evidence="3">
    <location>
        <begin position="22"/>
        <end position="388"/>
    </location>
</feature>
<keyword evidence="3" id="KW-0732">Signal</keyword>
<feature type="region of interest" description="Disordered" evidence="1">
    <location>
        <begin position="262"/>
        <end position="344"/>
    </location>
</feature>
<name>A0A9P9JNC1_FUSSL</name>
<feature type="compositionally biased region" description="Polar residues" evidence="1">
    <location>
        <begin position="312"/>
        <end position="343"/>
    </location>
</feature>
<reference evidence="4" key="1">
    <citation type="journal article" date="2021" name="Nat. Commun.">
        <title>Genetic determinants of endophytism in the Arabidopsis root mycobiome.</title>
        <authorList>
            <person name="Mesny F."/>
            <person name="Miyauchi S."/>
            <person name="Thiergart T."/>
            <person name="Pickel B."/>
            <person name="Atanasova L."/>
            <person name="Karlsson M."/>
            <person name="Huettel B."/>
            <person name="Barry K.W."/>
            <person name="Haridas S."/>
            <person name="Chen C."/>
            <person name="Bauer D."/>
            <person name="Andreopoulos W."/>
            <person name="Pangilinan J."/>
            <person name="LaButti K."/>
            <person name="Riley R."/>
            <person name="Lipzen A."/>
            <person name="Clum A."/>
            <person name="Drula E."/>
            <person name="Henrissat B."/>
            <person name="Kohler A."/>
            <person name="Grigoriev I.V."/>
            <person name="Martin F.M."/>
            <person name="Hacquard S."/>
        </authorList>
    </citation>
    <scope>NUCLEOTIDE SEQUENCE</scope>
    <source>
        <strain evidence="4">FSSC 5 MPI-SDFR-AT-0091</strain>
    </source>
</reference>
<evidence type="ECO:0000313" key="5">
    <source>
        <dbReference type="Proteomes" id="UP000736672"/>
    </source>
</evidence>
<keyword evidence="2" id="KW-1133">Transmembrane helix</keyword>
<feature type="transmembrane region" description="Helical" evidence="2">
    <location>
        <begin position="230"/>
        <end position="255"/>
    </location>
</feature>
<feature type="signal peptide" evidence="3">
    <location>
        <begin position="1"/>
        <end position="21"/>
    </location>
</feature>
<comment type="caution">
    <text evidence="4">The sequence shown here is derived from an EMBL/GenBank/DDBJ whole genome shotgun (WGS) entry which is preliminary data.</text>
</comment>
<evidence type="ECO:0000256" key="3">
    <source>
        <dbReference type="SAM" id="SignalP"/>
    </source>
</evidence>
<keyword evidence="5" id="KW-1185">Reference proteome</keyword>
<evidence type="ECO:0000256" key="2">
    <source>
        <dbReference type="SAM" id="Phobius"/>
    </source>
</evidence>
<organism evidence="4 5">
    <name type="scientific">Fusarium solani</name>
    <name type="common">Filamentous fungus</name>
    <dbReference type="NCBI Taxonomy" id="169388"/>
    <lineage>
        <taxon>Eukaryota</taxon>
        <taxon>Fungi</taxon>
        <taxon>Dikarya</taxon>
        <taxon>Ascomycota</taxon>
        <taxon>Pezizomycotina</taxon>
        <taxon>Sordariomycetes</taxon>
        <taxon>Hypocreomycetidae</taxon>
        <taxon>Hypocreales</taxon>
        <taxon>Nectriaceae</taxon>
        <taxon>Fusarium</taxon>
        <taxon>Fusarium solani species complex</taxon>
    </lineage>
</organism>
<gene>
    <name evidence="4" type="ORF">B0J15DRAFT_410245</name>
</gene>
<dbReference type="EMBL" id="JAGTJS010000033">
    <property type="protein sequence ID" value="KAH7231477.1"/>
    <property type="molecule type" value="Genomic_DNA"/>
</dbReference>
<dbReference type="OrthoDB" id="5347452at2759"/>
<sequence>MSSLLHSAIALGLWAIQGSEGRALSEPTQRSYITDHGRPPAQTQMIEVPEIRHMAKRQTTSLSNFVVTVTIAPDETCGWLSGRPGIPITCENHQPCMWISAGPLICGMLEEPKQWEVRLKCIESEAALNTNLCNDTCVSAAHILRCTEESAAYCRTYAYPDGVRGYKCAPTPMSRVSSVSFTYDGQNNADFITTTYTRTNSHISSTEPVFSTIPPPPPPSRLPPPNHHNVGAIIGGAIGGFVALSLIAFAIFWFVRQRKKDDTPPVQQLPSPMQVAPMEPAPSTRAAPIDANAGKTGPNSPVQSEWRGSMMTVPSSVSNPASSQGWMNQPVSPSVQSAASQGVPQPIPQHVAHEMSGDSVRPQVYEMSGDPVQPQVYEMIGAYAHPRV</sequence>
<keyword evidence="2" id="KW-0812">Transmembrane</keyword>